<keyword evidence="3" id="KW-0326">Glycosidase</keyword>
<dbReference type="InterPro" id="IPR023346">
    <property type="entry name" value="Lysozyme-like_dom_sf"/>
</dbReference>
<organism evidence="4 5">
    <name type="scientific">Pseudoalteromonas luteoviolacea CPMOR-1</name>
    <dbReference type="NCBI Taxonomy" id="1365248"/>
    <lineage>
        <taxon>Bacteria</taxon>
        <taxon>Pseudomonadati</taxon>
        <taxon>Pseudomonadota</taxon>
        <taxon>Gammaproteobacteria</taxon>
        <taxon>Alteromonadales</taxon>
        <taxon>Pseudoalteromonadaceae</taxon>
        <taxon>Pseudoalteromonas</taxon>
    </lineage>
</organism>
<evidence type="ECO:0000313" key="4">
    <source>
        <dbReference type="EMBL" id="KZN66622.1"/>
    </source>
</evidence>
<dbReference type="AlphaFoldDB" id="A0A162CEI8"/>
<evidence type="ECO:0000256" key="1">
    <source>
        <dbReference type="ARBA" id="ARBA00022529"/>
    </source>
</evidence>
<dbReference type="Pfam" id="PF00959">
    <property type="entry name" value="Phage_lysozyme"/>
    <property type="match status" value="1"/>
</dbReference>
<dbReference type="GO" id="GO:0003796">
    <property type="term" value="F:lysozyme activity"/>
    <property type="evidence" value="ECO:0007669"/>
    <property type="project" value="UniProtKB-EC"/>
</dbReference>
<dbReference type="Proteomes" id="UP000076486">
    <property type="component" value="Unassembled WGS sequence"/>
</dbReference>
<dbReference type="InterPro" id="IPR002196">
    <property type="entry name" value="Glyco_hydro_24"/>
</dbReference>
<dbReference type="GO" id="GO:0042742">
    <property type="term" value="P:defense response to bacterium"/>
    <property type="evidence" value="ECO:0007669"/>
    <property type="project" value="UniProtKB-KW"/>
</dbReference>
<comment type="caution">
    <text evidence="4">The sequence shown here is derived from an EMBL/GenBank/DDBJ whole genome shotgun (WGS) entry which is preliminary data.</text>
</comment>
<comment type="catalytic activity">
    <reaction evidence="3">
        <text>Hydrolysis of (1-&gt;4)-beta-linkages between N-acetylmuramic acid and N-acetyl-D-glucosamine residues in a peptidoglycan and between N-acetyl-D-glucosamine residues in chitodextrins.</text>
        <dbReference type="EC" id="3.2.1.17"/>
    </reaction>
</comment>
<dbReference type="RefSeq" id="WP_063366617.1">
    <property type="nucleotide sequence ID" value="NZ_AUYC01000012.1"/>
</dbReference>
<proteinExistence type="inferred from homology"/>
<dbReference type="Gene3D" id="1.10.530.40">
    <property type="match status" value="1"/>
</dbReference>
<accession>A0A162CEI8</accession>
<protein>
    <recommendedName>
        <fullName evidence="3">Lysozyme</fullName>
        <ecNumber evidence="3">3.2.1.17</ecNumber>
    </recommendedName>
</protein>
<dbReference type="GO" id="GO:0016998">
    <property type="term" value="P:cell wall macromolecule catabolic process"/>
    <property type="evidence" value="ECO:0007669"/>
    <property type="project" value="InterPro"/>
</dbReference>
<dbReference type="GO" id="GO:0031640">
    <property type="term" value="P:killing of cells of another organism"/>
    <property type="evidence" value="ECO:0007669"/>
    <property type="project" value="UniProtKB-KW"/>
</dbReference>
<reference evidence="4 5" key="1">
    <citation type="submission" date="2013-07" db="EMBL/GenBank/DDBJ databases">
        <title>Comparative Genomic and Metabolomic Analysis of Twelve Strains of Pseudoalteromonas luteoviolacea.</title>
        <authorList>
            <person name="Vynne N.G."/>
            <person name="Mansson M."/>
            <person name="Gram L."/>
        </authorList>
    </citation>
    <scope>NUCLEOTIDE SEQUENCE [LARGE SCALE GENOMIC DNA]</scope>
    <source>
        <strain evidence="4 5">CPMOR-1</strain>
    </source>
</reference>
<name>A0A162CEI8_9GAMM</name>
<sequence length="143" mass="15840">MTHGVSRQNLEALKVQLICHEGLTVKPVRNSDGVLVVGVGRQIEQVGISEQEAEYMLENDIAYLAHTLSVEVPIFNRLNESRKLVLLNMAFSIGIDGLKGLKKLLAALCVEDFSLAAHEVWHCGWVDTCCDRAMELAIQMKHG</sequence>
<dbReference type="SUPFAM" id="SSF53955">
    <property type="entry name" value="Lysozyme-like"/>
    <property type="match status" value="1"/>
</dbReference>
<dbReference type="GO" id="GO:0009253">
    <property type="term" value="P:peptidoglycan catabolic process"/>
    <property type="evidence" value="ECO:0007669"/>
    <property type="project" value="InterPro"/>
</dbReference>
<comment type="similarity">
    <text evidence="3">Belongs to the glycosyl hydrolase 24 family.</text>
</comment>
<gene>
    <name evidence="4" type="ORF">N473_09520</name>
</gene>
<evidence type="ECO:0000256" key="3">
    <source>
        <dbReference type="RuleBase" id="RU003788"/>
    </source>
</evidence>
<keyword evidence="1 3" id="KW-0929">Antimicrobial</keyword>
<keyword evidence="2 3" id="KW-0081">Bacteriolytic enzyme</keyword>
<dbReference type="EC" id="3.2.1.17" evidence="3"/>
<keyword evidence="3" id="KW-0378">Hydrolase</keyword>
<evidence type="ECO:0000256" key="2">
    <source>
        <dbReference type="ARBA" id="ARBA00022638"/>
    </source>
</evidence>
<dbReference type="InterPro" id="IPR023347">
    <property type="entry name" value="Lysozyme_dom_sf"/>
</dbReference>
<dbReference type="EMBL" id="AUYC01000012">
    <property type="protein sequence ID" value="KZN66622.1"/>
    <property type="molecule type" value="Genomic_DNA"/>
</dbReference>
<evidence type="ECO:0000313" key="5">
    <source>
        <dbReference type="Proteomes" id="UP000076486"/>
    </source>
</evidence>
<dbReference type="PATRIC" id="fig|1365248.3.peg.593"/>